<reference evidence="1" key="1">
    <citation type="journal article" date="2015" name="Nature">
        <title>Complex archaea that bridge the gap between prokaryotes and eukaryotes.</title>
        <authorList>
            <person name="Spang A."/>
            <person name="Saw J.H."/>
            <person name="Jorgensen S.L."/>
            <person name="Zaremba-Niedzwiedzka K."/>
            <person name="Martijn J."/>
            <person name="Lind A.E."/>
            <person name="van Eijk R."/>
            <person name="Schleper C."/>
            <person name="Guy L."/>
            <person name="Ettema T.J."/>
        </authorList>
    </citation>
    <scope>NUCLEOTIDE SEQUENCE</scope>
</reference>
<comment type="caution">
    <text evidence="1">The sequence shown here is derived from an EMBL/GenBank/DDBJ whole genome shotgun (WGS) entry which is preliminary data.</text>
</comment>
<evidence type="ECO:0000313" key="1">
    <source>
        <dbReference type="EMBL" id="KKM66176.1"/>
    </source>
</evidence>
<gene>
    <name evidence="1" type="ORF">LCGC14_1483790</name>
</gene>
<accession>A0A0F9JUL4</accession>
<name>A0A0F9JUL4_9ZZZZ</name>
<proteinExistence type="predicted"/>
<protein>
    <submittedName>
        <fullName evidence="1">Uncharacterized protein</fullName>
    </submittedName>
</protein>
<organism evidence="1">
    <name type="scientific">marine sediment metagenome</name>
    <dbReference type="NCBI Taxonomy" id="412755"/>
    <lineage>
        <taxon>unclassified sequences</taxon>
        <taxon>metagenomes</taxon>
        <taxon>ecological metagenomes</taxon>
    </lineage>
</organism>
<dbReference type="EMBL" id="LAZR01010585">
    <property type="protein sequence ID" value="KKM66176.1"/>
    <property type="molecule type" value="Genomic_DNA"/>
</dbReference>
<sequence>MRLIRLVAIALVALVLTVLTVRAAVDTSTALYFANLRALNTGSGQTDLQVPFGMSGQALVDQNFIVSSGLNSVVVGLDGELVPAMPASLQNSMESCKQYVDIGTTYTTYTTECNNDTVGDVGLFLGTPAVDDSFLFGLHSPGRVLSFSISQAAVWDADLVWYYWNGSDWVALSNVEDTSTDFTVAGFNTLAFDLPAGWVESTVDSVASYWIRADIDTISTTTTLPVGTRIWWESGNWWTYVDSIGQNEQISYTLYLGGSTSFQNLHYIFPGTAGITTPDDPSIELGGSFTVEWVGYLDPDSSGDLVNKTNAFRVYWSASGVLTLAINGADITALTGITAAERTVTVASDGTNVSLSVSGVGSISASAVSVTDNGNNWTWVDQGAVVYLERILLGFPIQDVDDTVAEWDAGTLVDTDGVTDGGNGHLELEASGEWNGSTGTVPIGWSKRGGGKRGWVDCADVELGGTCFDGTKALKHESGVNGNVFQLFDASEGEAWSIQGQCQRGASYVSTDHQFVSIEFLDNTYPVSYPSSVISRIDAVECPTFSSVWTSSSLQNQIAPANTVYVSLNLWTYDITGGSFNGFWDAAVGCQCASTPAWPATVGNSLVNPSFELAYPTVGTRVSPAFNVTSVTEVSETSIRWDATSG</sequence>
<dbReference type="AlphaFoldDB" id="A0A0F9JUL4"/>
<feature type="non-terminal residue" evidence="1">
    <location>
        <position position="646"/>
    </location>
</feature>